<comment type="caution">
    <text evidence="1">The sequence shown here is derived from an EMBL/GenBank/DDBJ whole genome shotgun (WGS) entry which is preliminary data.</text>
</comment>
<accession>A0A918A325</accession>
<organism evidence="1 2">
    <name type="scientific">Nonomuraea glycinis</name>
    <dbReference type="NCBI Taxonomy" id="2047744"/>
    <lineage>
        <taxon>Bacteria</taxon>
        <taxon>Bacillati</taxon>
        <taxon>Actinomycetota</taxon>
        <taxon>Actinomycetes</taxon>
        <taxon>Streptosporangiales</taxon>
        <taxon>Streptosporangiaceae</taxon>
        <taxon>Nonomuraea</taxon>
    </lineage>
</organism>
<protein>
    <submittedName>
        <fullName evidence="1">Uncharacterized protein</fullName>
    </submittedName>
</protein>
<evidence type="ECO:0000313" key="1">
    <source>
        <dbReference type="EMBL" id="GGP03251.1"/>
    </source>
</evidence>
<keyword evidence="2" id="KW-1185">Reference proteome</keyword>
<name>A0A918A325_9ACTN</name>
<sequence>MSCFRRSWSDLPADTGIGAWDRSRQDRVIVDIDDMRRRVDPLGHLMGVARGGDPGADVQELRDALLGDVADRPAEERAVLPRPPITTPAVAAMAASATFRSASKLSLPPSQ</sequence>
<dbReference type="Proteomes" id="UP000660745">
    <property type="component" value="Unassembled WGS sequence"/>
</dbReference>
<proteinExistence type="predicted"/>
<reference evidence="1" key="2">
    <citation type="submission" date="2020-09" db="EMBL/GenBank/DDBJ databases">
        <authorList>
            <person name="Sun Q."/>
            <person name="Zhou Y."/>
        </authorList>
    </citation>
    <scope>NUCLEOTIDE SEQUENCE</scope>
    <source>
        <strain evidence="1">CGMCC 4.7430</strain>
    </source>
</reference>
<dbReference type="EMBL" id="BMNK01000002">
    <property type="protein sequence ID" value="GGP03251.1"/>
    <property type="molecule type" value="Genomic_DNA"/>
</dbReference>
<evidence type="ECO:0000313" key="2">
    <source>
        <dbReference type="Proteomes" id="UP000660745"/>
    </source>
</evidence>
<dbReference type="AlphaFoldDB" id="A0A918A325"/>
<reference evidence="1" key="1">
    <citation type="journal article" date="2014" name="Int. J. Syst. Evol. Microbiol.">
        <title>Complete genome sequence of Corynebacterium casei LMG S-19264T (=DSM 44701T), isolated from a smear-ripened cheese.</title>
        <authorList>
            <consortium name="US DOE Joint Genome Institute (JGI-PGF)"/>
            <person name="Walter F."/>
            <person name="Albersmeier A."/>
            <person name="Kalinowski J."/>
            <person name="Ruckert C."/>
        </authorList>
    </citation>
    <scope>NUCLEOTIDE SEQUENCE</scope>
    <source>
        <strain evidence="1">CGMCC 4.7430</strain>
    </source>
</reference>
<gene>
    <name evidence="1" type="ORF">GCM10012278_13720</name>
</gene>